<keyword evidence="2" id="KW-0805">Transcription regulation</keyword>
<dbReference type="InterPro" id="IPR004827">
    <property type="entry name" value="bZIP"/>
</dbReference>
<dbReference type="GO" id="GO:0005634">
    <property type="term" value="C:nucleus"/>
    <property type="evidence" value="ECO:0007669"/>
    <property type="project" value="UniProtKB-SubCell"/>
</dbReference>
<sequence>MSAAPAIFVAETMPGTPLPDFGSGFTPWETMDGFPSFDQFLQLEPLLAEPIPGPNEPVQPSDPRPEPPRYHAGLESDPDGPNRNHCVGPNRKHADSNSRLDDPNQIVSTIDERKRKRKESNRESARRSRLRKQKHLENLRSHVNRLKLENRELTNRLRALLHHCHLVRSANDRLRAESVILQSRLTEIRRILQFRQLQQFPSSAWPFNSINELQIPSLIS</sequence>
<dbReference type="CDD" id="cd14702">
    <property type="entry name" value="bZIP_plant_GBF1"/>
    <property type="match status" value="1"/>
</dbReference>
<evidence type="ECO:0000256" key="3">
    <source>
        <dbReference type="ARBA" id="ARBA00023125"/>
    </source>
</evidence>
<feature type="compositionally biased region" description="Basic and acidic residues" evidence="7">
    <location>
        <begin position="63"/>
        <end position="74"/>
    </location>
</feature>
<dbReference type="GO" id="GO:0046982">
    <property type="term" value="F:protein heterodimerization activity"/>
    <property type="evidence" value="ECO:0007669"/>
    <property type="project" value="UniProtKB-ARBA"/>
</dbReference>
<protein>
    <recommendedName>
        <fullName evidence="8">BZIP domain-containing protein</fullName>
    </recommendedName>
</protein>
<dbReference type="InterPro" id="IPR046347">
    <property type="entry name" value="bZIP_sf"/>
</dbReference>
<dbReference type="PROSITE" id="PS00036">
    <property type="entry name" value="BZIP_BASIC"/>
    <property type="match status" value="1"/>
</dbReference>
<dbReference type="PANTHER" id="PTHR45764:SF21">
    <property type="entry name" value="OS03G0770000 PROTEIN"/>
    <property type="match status" value="1"/>
</dbReference>
<gene>
    <name evidence="9" type="ORF">Nepgr_025890</name>
</gene>
<dbReference type="GO" id="GO:0000976">
    <property type="term" value="F:transcription cis-regulatory region binding"/>
    <property type="evidence" value="ECO:0007669"/>
    <property type="project" value="TreeGrafter"/>
</dbReference>
<dbReference type="SMART" id="SM00338">
    <property type="entry name" value="BRLZ"/>
    <property type="match status" value="1"/>
</dbReference>
<dbReference type="Gene3D" id="1.20.5.170">
    <property type="match status" value="1"/>
</dbReference>
<keyword evidence="4" id="KW-0804">Transcription</keyword>
<evidence type="ECO:0000256" key="5">
    <source>
        <dbReference type="ARBA" id="ARBA00023242"/>
    </source>
</evidence>
<name>A0AAD3T8Q1_NEPGR</name>
<feature type="region of interest" description="Disordered" evidence="7">
    <location>
        <begin position="34"/>
        <end position="134"/>
    </location>
</feature>
<comment type="caution">
    <text evidence="9">The sequence shown here is derived from an EMBL/GenBank/DDBJ whole genome shotgun (WGS) entry which is preliminary data.</text>
</comment>
<organism evidence="9 10">
    <name type="scientific">Nepenthes gracilis</name>
    <name type="common">Slender pitcher plant</name>
    <dbReference type="NCBI Taxonomy" id="150966"/>
    <lineage>
        <taxon>Eukaryota</taxon>
        <taxon>Viridiplantae</taxon>
        <taxon>Streptophyta</taxon>
        <taxon>Embryophyta</taxon>
        <taxon>Tracheophyta</taxon>
        <taxon>Spermatophyta</taxon>
        <taxon>Magnoliopsida</taxon>
        <taxon>eudicotyledons</taxon>
        <taxon>Gunneridae</taxon>
        <taxon>Pentapetalae</taxon>
        <taxon>Caryophyllales</taxon>
        <taxon>Nepenthaceae</taxon>
        <taxon>Nepenthes</taxon>
    </lineage>
</organism>
<dbReference type="PROSITE" id="PS50217">
    <property type="entry name" value="BZIP"/>
    <property type="match status" value="1"/>
</dbReference>
<dbReference type="GO" id="GO:0045893">
    <property type="term" value="P:positive regulation of DNA-templated transcription"/>
    <property type="evidence" value="ECO:0007669"/>
    <property type="project" value="TreeGrafter"/>
</dbReference>
<dbReference type="SUPFAM" id="SSF57959">
    <property type="entry name" value="Leucine zipper domain"/>
    <property type="match status" value="1"/>
</dbReference>
<evidence type="ECO:0000256" key="7">
    <source>
        <dbReference type="SAM" id="MobiDB-lite"/>
    </source>
</evidence>
<keyword evidence="10" id="KW-1185">Reference proteome</keyword>
<feature type="domain" description="BZIP" evidence="8">
    <location>
        <begin position="111"/>
        <end position="174"/>
    </location>
</feature>
<evidence type="ECO:0000313" key="9">
    <source>
        <dbReference type="EMBL" id="GMH24047.1"/>
    </source>
</evidence>
<dbReference type="PANTHER" id="PTHR45764">
    <property type="entry name" value="BZIP TRANSCRIPTION FACTOR 44"/>
    <property type="match status" value="1"/>
</dbReference>
<dbReference type="Proteomes" id="UP001279734">
    <property type="component" value="Unassembled WGS sequence"/>
</dbReference>
<evidence type="ECO:0000256" key="2">
    <source>
        <dbReference type="ARBA" id="ARBA00023015"/>
    </source>
</evidence>
<feature type="compositionally biased region" description="Basic and acidic residues" evidence="7">
    <location>
        <begin position="92"/>
        <end position="102"/>
    </location>
</feature>
<evidence type="ECO:0000259" key="8">
    <source>
        <dbReference type="PROSITE" id="PS50217"/>
    </source>
</evidence>
<keyword evidence="3" id="KW-0238">DNA-binding</keyword>
<evidence type="ECO:0000256" key="6">
    <source>
        <dbReference type="SAM" id="Coils"/>
    </source>
</evidence>
<dbReference type="FunFam" id="1.20.5.170:FF:000020">
    <property type="entry name" value="BZIP transcription factor"/>
    <property type="match status" value="1"/>
</dbReference>
<dbReference type="GO" id="GO:0003700">
    <property type="term" value="F:DNA-binding transcription factor activity"/>
    <property type="evidence" value="ECO:0007669"/>
    <property type="project" value="InterPro"/>
</dbReference>
<dbReference type="AlphaFoldDB" id="A0AAD3T8Q1"/>
<keyword evidence="6" id="KW-0175">Coiled coil</keyword>
<reference evidence="9" key="1">
    <citation type="submission" date="2023-05" db="EMBL/GenBank/DDBJ databases">
        <title>Nepenthes gracilis genome sequencing.</title>
        <authorList>
            <person name="Fukushima K."/>
        </authorList>
    </citation>
    <scope>NUCLEOTIDE SEQUENCE</scope>
    <source>
        <strain evidence="9">SING2019-196</strain>
    </source>
</reference>
<dbReference type="Pfam" id="PF00170">
    <property type="entry name" value="bZIP_1"/>
    <property type="match status" value="1"/>
</dbReference>
<keyword evidence="5" id="KW-0539">Nucleus</keyword>
<feature type="compositionally biased region" description="Pro residues" evidence="7">
    <location>
        <begin position="51"/>
        <end position="62"/>
    </location>
</feature>
<evidence type="ECO:0000256" key="4">
    <source>
        <dbReference type="ARBA" id="ARBA00023163"/>
    </source>
</evidence>
<accession>A0AAD3T8Q1</accession>
<evidence type="ECO:0000256" key="1">
    <source>
        <dbReference type="ARBA" id="ARBA00004123"/>
    </source>
</evidence>
<dbReference type="InterPro" id="IPR045314">
    <property type="entry name" value="bZIP_plant_GBF1"/>
</dbReference>
<feature type="coiled-coil region" evidence="6">
    <location>
        <begin position="136"/>
        <end position="163"/>
    </location>
</feature>
<comment type="subcellular location">
    <subcellularLocation>
        <location evidence="1">Nucleus</location>
    </subcellularLocation>
</comment>
<dbReference type="EMBL" id="BSYO01000027">
    <property type="protein sequence ID" value="GMH24047.1"/>
    <property type="molecule type" value="Genomic_DNA"/>
</dbReference>
<proteinExistence type="predicted"/>
<evidence type="ECO:0000313" key="10">
    <source>
        <dbReference type="Proteomes" id="UP001279734"/>
    </source>
</evidence>